<feature type="transmembrane region" description="Helical" evidence="2">
    <location>
        <begin position="90"/>
        <end position="107"/>
    </location>
</feature>
<evidence type="ECO:0000256" key="2">
    <source>
        <dbReference type="SAM" id="Phobius"/>
    </source>
</evidence>
<dbReference type="AlphaFoldDB" id="A0A917RGC6"/>
<keyword evidence="4" id="KW-1185">Reference proteome</keyword>
<organism evidence="3 4">
    <name type="scientific">Sphaerisporangium melleum</name>
    <dbReference type="NCBI Taxonomy" id="321316"/>
    <lineage>
        <taxon>Bacteria</taxon>
        <taxon>Bacillati</taxon>
        <taxon>Actinomycetota</taxon>
        <taxon>Actinomycetes</taxon>
        <taxon>Streptosporangiales</taxon>
        <taxon>Streptosporangiaceae</taxon>
        <taxon>Sphaerisporangium</taxon>
    </lineage>
</organism>
<evidence type="ECO:0000313" key="3">
    <source>
        <dbReference type="EMBL" id="GGL06859.1"/>
    </source>
</evidence>
<keyword evidence="2" id="KW-1133">Transmembrane helix</keyword>
<feature type="transmembrane region" description="Helical" evidence="2">
    <location>
        <begin position="63"/>
        <end position="83"/>
    </location>
</feature>
<protein>
    <recommendedName>
        <fullName evidence="5">SHOCT domain-containing protein</fullName>
    </recommendedName>
</protein>
<evidence type="ECO:0000313" key="4">
    <source>
        <dbReference type="Proteomes" id="UP000645217"/>
    </source>
</evidence>
<reference evidence="3" key="2">
    <citation type="submission" date="2020-09" db="EMBL/GenBank/DDBJ databases">
        <authorList>
            <person name="Sun Q."/>
            <person name="Ohkuma M."/>
        </authorList>
    </citation>
    <scope>NUCLEOTIDE SEQUENCE</scope>
    <source>
        <strain evidence="3">JCM 13064</strain>
    </source>
</reference>
<feature type="region of interest" description="Disordered" evidence="1">
    <location>
        <begin position="176"/>
        <end position="272"/>
    </location>
</feature>
<proteinExistence type="predicted"/>
<dbReference type="Proteomes" id="UP000645217">
    <property type="component" value="Unassembled WGS sequence"/>
</dbReference>
<evidence type="ECO:0000256" key="1">
    <source>
        <dbReference type="SAM" id="MobiDB-lite"/>
    </source>
</evidence>
<sequence>MRSVISPLQLVRRSIGVLLGLGGASCALTLLFLCSRAVMSIGGSCGSGGPYVIAVPCPEGVDWLLPISIFGGLAGIGVYAFSLLPVGPRLVMLGWPALFLSLGYAFLESALSAPEPDGGFLFCGVLFVLMGIGPLFFLFSRGAFRAVFWGTAPRPGPSGSPAPTLPGTVRWTTSVVLPGQQIRHTSRDRDRPYVDYPPGDVPQDAPPRRRILSGLPASWDDPRGGARYVRGAPQDGGTPQDDVPQDRPPAGPGPRFIEPTPSNVPADPGPGDLVGRLERLSALHADGRLDDAEYAAAKARLLNGSH</sequence>
<name>A0A917RGC6_9ACTN</name>
<keyword evidence="2" id="KW-0812">Transmembrane</keyword>
<accession>A0A917RGC6</accession>
<evidence type="ECO:0008006" key="5">
    <source>
        <dbReference type="Google" id="ProtNLM"/>
    </source>
</evidence>
<dbReference type="EMBL" id="BMNT01000035">
    <property type="protein sequence ID" value="GGL06859.1"/>
    <property type="molecule type" value="Genomic_DNA"/>
</dbReference>
<keyword evidence="2" id="KW-0472">Membrane</keyword>
<dbReference type="PROSITE" id="PS51257">
    <property type="entry name" value="PROKAR_LIPOPROTEIN"/>
    <property type="match status" value="1"/>
</dbReference>
<reference evidence="3" key="1">
    <citation type="journal article" date="2014" name="Int. J. Syst. Evol. Microbiol.">
        <title>Complete genome sequence of Corynebacterium casei LMG S-19264T (=DSM 44701T), isolated from a smear-ripened cheese.</title>
        <authorList>
            <consortium name="US DOE Joint Genome Institute (JGI-PGF)"/>
            <person name="Walter F."/>
            <person name="Albersmeier A."/>
            <person name="Kalinowski J."/>
            <person name="Ruckert C."/>
        </authorList>
    </citation>
    <scope>NUCLEOTIDE SEQUENCE</scope>
    <source>
        <strain evidence="3">JCM 13064</strain>
    </source>
</reference>
<comment type="caution">
    <text evidence="3">The sequence shown here is derived from an EMBL/GenBank/DDBJ whole genome shotgun (WGS) entry which is preliminary data.</text>
</comment>
<feature type="transmembrane region" description="Helical" evidence="2">
    <location>
        <begin position="119"/>
        <end position="139"/>
    </location>
</feature>
<gene>
    <name evidence="3" type="ORF">GCM10007964_56480</name>
</gene>